<reference evidence="2" key="2">
    <citation type="submission" date="2020-09" db="EMBL/GenBank/DDBJ databases">
        <authorList>
            <person name="Sun Q."/>
            <person name="Zhou Y."/>
        </authorList>
    </citation>
    <scope>NUCLEOTIDE SEQUENCE</scope>
    <source>
        <strain evidence="2">CGMCC 4.7368</strain>
    </source>
</reference>
<evidence type="ECO:0000313" key="3">
    <source>
        <dbReference type="Proteomes" id="UP000646523"/>
    </source>
</evidence>
<evidence type="ECO:0000313" key="2">
    <source>
        <dbReference type="EMBL" id="GGO82368.1"/>
    </source>
</evidence>
<organism evidence="2 3">
    <name type="scientific">Nonomuraea cavernae</name>
    <dbReference type="NCBI Taxonomy" id="2045107"/>
    <lineage>
        <taxon>Bacteria</taxon>
        <taxon>Bacillati</taxon>
        <taxon>Actinomycetota</taxon>
        <taxon>Actinomycetes</taxon>
        <taxon>Streptosporangiales</taxon>
        <taxon>Streptosporangiaceae</taxon>
        <taxon>Nonomuraea</taxon>
    </lineage>
</organism>
<reference evidence="2" key="1">
    <citation type="journal article" date="2014" name="Int. J. Syst. Evol. Microbiol.">
        <title>Complete genome sequence of Corynebacterium casei LMG S-19264T (=DSM 44701T), isolated from a smear-ripened cheese.</title>
        <authorList>
            <consortium name="US DOE Joint Genome Institute (JGI-PGF)"/>
            <person name="Walter F."/>
            <person name="Albersmeier A."/>
            <person name="Kalinowski J."/>
            <person name="Ruckert C."/>
        </authorList>
    </citation>
    <scope>NUCLEOTIDE SEQUENCE</scope>
    <source>
        <strain evidence="2">CGMCC 4.7368</strain>
    </source>
</reference>
<proteinExistence type="predicted"/>
<feature type="region of interest" description="Disordered" evidence="1">
    <location>
        <begin position="133"/>
        <end position="157"/>
    </location>
</feature>
<gene>
    <name evidence="2" type="ORF">GCM10012289_73440</name>
</gene>
<accession>A0A917ZFS3</accession>
<dbReference type="EMBL" id="BMNH01000042">
    <property type="protein sequence ID" value="GGO82368.1"/>
    <property type="molecule type" value="Genomic_DNA"/>
</dbReference>
<dbReference type="Proteomes" id="UP000646523">
    <property type="component" value="Unassembled WGS sequence"/>
</dbReference>
<sequence length="157" mass="16976">MREDGLTTPWNPQDAVVTPCSHSPLCPQPGPCLPDSLRNDRPDLSVLPERTSVSADPGDIAFAERGLRTLSDLLGELGVGLNGLAGAHEATARATRKAATGDDYGNTFWSQQGQRFERAARLLRLIAEQSQTAAGNTVQTRRNYQAADDASTLRDRF</sequence>
<keyword evidence="3" id="KW-1185">Reference proteome</keyword>
<evidence type="ECO:0000256" key="1">
    <source>
        <dbReference type="SAM" id="MobiDB-lite"/>
    </source>
</evidence>
<feature type="compositionally biased region" description="Polar residues" evidence="1">
    <location>
        <begin position="133"/>
        <end position="143"/>
    </location>
</feature>
<protein>
    <submittedName>
        <fullName evidence="2">Uncharacterized protein</fullName>
    </submittedName>
</protein>
<dbReference type="AlphaFoldDB" id="A0A917ZFS3"/>
<comment type="caution">
    <text evidence="2">The sequence shown here is derived from an EMBL/GenBank/DDBJ whole genome shotgun (WGS) entry which is preliminary data.</text>
</comment>
<name>A0A917ZFS3_9ACTN</name>